<name>A0A4R8DRN2_9BACT</name>
<gene>
    <name evidence="1" type="ORF">EDB95_1899</name>
</gene>
<evidence type="ECO:0000313" key="1">
    <source>
        <dbReference type="EMBL" id="TDX00870.1"/>
    </source>
</evidence>
<dbReference type="AlphaFoldDB" id="A0A4R8DRN2"/>
<dbReference type="Proteomes" id="UP000294498">
    <property type="component" value="Unassembled WGS sequence"/>
</dbReference>
<accession>A0A4R8DRN2</accession>
<keyword evidence="2" id="KW-1185">Reference proteome</keyword>
<proteinExistence type="predicted"/>
<reference evidence="1 2" key="1">
    <citation type="submission" date="2019-03" db="EMBL/GenBank/DDBJ databases">
        <title>Genomic Encyclopedia of Type Strains, Phase IV (KMG-IV): sequencing the most valuable type-strain genomes for metagenomic binning, comparative biology and taxonomic classification.</title>
        <authorList>
            <person name="Goeker M."/>
        </authorList>
    </citation>
    <scope>NUCLEOTIDE SEQUENCE [LARGE SCALE GENOMIC DNA]</scope>
    <source>
        <strain evidence="1 2">DSM 100059</strain>
    </source>
</reference>
<evidence type="ECO:0008006" key="3">
    <source>
        <dbReference type="Google" id="ProtNLM"/>
    </source>
</evidence>
<sequence>MRLTLFLIAFCTAVTTNGQSITLSIGPSQPVGAFASQNGAQEGAGLARIGGVLDLSYQHPLHGGPFGFSAGLRARLNPMNEDANLAYPKSRDTGYTYTVDKTSWEAGGIFVGAYYRKALSSKLSVEAGVSVGGVYTVLPALSATGLRKSVLYPGSQDYQTVRANKAHALAPSILPRLGIRYPLTSHFSFTLHAAFCYLRPTFKNITEWVESTQGLNVPGLYSFANSAGPIIGYDQTRNITQSMCTVDLDAGLSLRL</sequence>
<organism evidence="1 2">
    <name type="scientific">Dinghuibacter silviterrae</name>
    <dbReference type="NCBI Taxonomy" id="1539049"/>
    <lineage>
        <taxon>Bacteria</taxon>
        <taxon>Pseudomonadati</taxon>
        <taxon>Bacteroidota</taxon>
        <taxon>Chitinophagia</taxon>
        <taxon>Chitinophagales</taxon>
        <taxon>Chitinophagaceae</taxon>
        <taxon>Dinghuibacter</taxon>
    </lineage>
</organism>
<dbReference type="RefSeq" id="WP_133992933.1">
    <property type="nucleotide sequence ID" value="NZ_SODV01000001.1"/>
</dbReference>
<evidence type="ECO:0000313" key="2">
    <source>
        <dbReference type="Proteomes" id="UP000294498"/>
    </source>
</evidence>
<protein>
    <recommendedName>
        <fullName evidence="3">Outer membrane protein with beta-barrel domain</fullName>
    </recommendedName>
</protein>
<comment type="caution">
    <text evidence="1">The sequence shown here is derived from an EMBL/GenBank/DDBJ whole genome shotgun (WGS) entry which is preliminary data.</text>
</comment>
<dbReference type="EMBL" id="SODV01000001">
    <property type="protein sequence ID" value="TDX00870.1"/>
    <property type="molecule type" value="Genomic_DNA"/>
</dbReference>